<evidence type="ECO:0000313" key="1">
    <source>
        <dbReference type="EMBL" id="EEC01833.1"/>
    </source>
</evidence>
<dbReference type="InParanoid" id="B7P5G1"/>
<evidence type="ECO:0000313" key="3">
    <source>
        <dbReference type="Proteomes" id="UP000001555"/>
    </source>
</evidence>
<dbReference type="AlphaFoldDB" id="B7P5G1"/>
<dbReference type="VEuPathDB" id="VectorBase:ISCW001047"/>
<accession>B7P5G1</accession>
<dbReference type="Proteomes" id="UP000001555">
    <property type="component" value="Unassembled WGS sequence"/>
</dbReference>
<dbReference type="EMBL" id="DS640514">
    <property type="protein sequence ID" value="EEC01833.1"/>
    <property type="molecule type" value="Genomic_DNA"/>
</dbReference>
<dbReference type="PaxDb" id="6945-B7P5G1"/>
<gene>
    <name evidence="1" type="ORF">IscW_ISCW001047</name>
</gene>
<dbReference type="VEuPathDB" id="VectorBase:ISCI001047"/>
<keyword evidence="3" id="KW-1185">Reference proteome</keyword>
<organism>
    <name type="scientific">Ixodes scapularis</name>
    <name type="common">Black-legged tick</name>
    <name type="synonym">Deer tick</name>
    <dbReference type="NCBI Taxonomy" id="6945"/>
    <lineage>
        <taxon>Eukaryota</taxon>
        <taxon>Metazoa</taxon>
        <taxon>Ecdysozoa</taxon>
        <taxon>Arthropoda</taxon>
        <taxon>Chelicerata</taxon>
        <taxon>Arachnida</taxon>
        <taxon>Acari</taxon>
        <taxon>Parasitiformes</taxon>
        <taxon>Ixodida</taxon>
        <taxon>Ixodoidea</taxon>
        <taxon>Ixodidae</taxon>
        <taxon>Ixodinae</taxon>
        <taxon>Ixodes</taxon>
    </lineage>
</organism>
<protein>
    <submittedName>
        <fullName evidence="1 2">Uncharacterized protein</fullName>
    </submittedName>
</protein>
<reference evidence="2" key="2">
    <citation type="submission" date="2020-05" db="UniProtKB">
        <authorList>
            <consortium name="EnsemblMetazoa"/>
        </authorList>
    </citation>
    <scope>IDENTIFICATION</scope>
    <source>
        <strain evidence="2">wikel</strain>
    </source>
</reference>
<reference evidence="1 3" key="1">
    <citation type="submission" date="2008-03" db="EMBL/GenBank/DDBJ databases">
        <title>Annotation of Ixodes scapularis.</title>
        <authorList>
            <consortium name="Ixodes scapularis Genome Project Consortium"/>
            <person name="Caler E."/>
            <person name="Hannick L.I."/>
            <person name="Bidwell S."/>
            <person name="Joardar V."/>
            <person name="Thiagarajan M."/>
            <person name="Amedeo P."/>
            <person name="Galinsky K.J."/>
            <person name="Schobel S."/>
            <person name="Inman J."/>
            <person name="Hostetler J."/>
            <person name="Miller J."/>
            <person name="Hammond M."/>
            <person name="Megy K."/>
            <person name="Lawson D."/>
            <person name="Kodira C."/>
            <person name="Sutton G."/>
            <person name="Meyer J."/>
            <person name="Hill C.A."/>
            <person name="Birren B."/>
            <person name="Nene V."/>
            <person name="Collins F."/>
            <person name="Alarcon-Chaidez F."/>
            <person name="Wikel S."/>
            <person name="Strausberg R."/>
        </authorList>
    </citation>
    <scope>NUCLEOTIDE SEQUENCE [LARGE SCALE GENOMIC DNA]</scope>
    <source>
        <strain evidence="3">Wikel</strain>
        <strain evidence="1">Wikel colony</strain>
    </source>
</reference>
<proteinExistence type="predicted"/>
<evidence type="ECO:0000313" key="2">
    <source>
        <dbReference type="EnsemblMetazoa" id="ISCW001047-PA"/>
    </source>
</evidence>
<sequence>MLRVRFASAKIERLRKEGSTQLEEQRELLRKQVAEELRLTPASAPSLHNPERDYESLVLMKLRQAEERKRLSEQLAAEDT</sequence>
<dbReference type="HOGENOM" id="CLU_2592408_0_0_1"/>
<dbReference type="EnsemblMetazoa" id="ISCW001047-RA">
    <property type="protein sequence ID" value="ISCW001047-PA"/>
    <property type="gene ID" value="ISCW001047"/>
</dbReference>
<name>B7P5G1_IXOSC</name>
<dbReference type="EMBL" id="ABJB010630350">
    <property type="status" value="NOT_ANNOTATED_CDS"/>
    <property type="molecule type" value="Genomic_DNA"/>
</dbReference>
<dbReference type="EMBL" id="ABJB010991146">
    <property type="status" value="NOT_ANNOTATED_CDS"/>
    <property type="molecule type" value="Genomic_DNA"/>
</dbReference>